<dbReference type="Gene3D" id="1.50.40.10">
    <property type="entry name" value="Mitochondrial carrier domain"/>
    <property type="match status" value="1"/>
</dbReference>
<evidence type="ECO:0000256" key="13">
    <source>
        <dbReference type="ARBA" id="ARBA00023136"/>
    </source>
</evidence>
<feature type="repeat" description="Solcar" evidence="17">
    <location>
        <begin position="556"/>
        <end position="651"/>
    </location>
</feature>
<keyword evidence="5 17" id="KW-0812">Transmembrane</keyword>
<evidence type="ECO:0000256" key="16">
    <source>
        <dbReference type="ARBA" id="ARBA00035349"/>
    </source>
</evidence>
<evidence type="ECO:0000256" key="11">
    <source>
        <dbReference type="ARBA" id="ARBA00022989"/>
    </source>
</evidence>
<evidence type="ECO:0000256" key="7">
    <source>
        <dbReference type="ARBA" id="ARBA00022737"/>
    </source>
</evidence>
<dbReference type="InterPro" id="IPR036789">
    <property type="entry name" value="Ribosomal_uL6-like_a/b-dom_sf"/>
</dbReference>
<protein>
    <recommendedName>
        <fullName evidence="15">Large ribosomal subunit protein uL6</fullName>
    </recommendedName>
    <alternativeName>
        <fullName evidence="16">60S ribosomal protein L9</fullName>
    </alternativeName>
</protein>
<proteinExistence type="inferred from homology"/>
<dbReference type="FunFam" id="3.90.930.12:FF:000003">
    <property type="entry name" value="60S ribosomal protein L9"/>
    <property type="match status" value="1"/>
</dbReference>
<dbReference type="Gene3D" id="3.90.930.12">
    <property type="entry name" value="Ribosomal protein L6, alpha-beta domain"/>
    <property type="match status" value="2"/>
</dbReference>
<accession>A0A818QHR0</accession>
<feature type="domain" description="EF-hand" evidence="18">
    <location>
        <begin position="253"/>
        <end position="288"/>
    </location>
</feature>
<dbReference type="Proteomes" id="UP000663823">
    <property type="component" value="Unassembled WGS sequence"/>
</dbReference>
<keyword evidence="4" id="KW-0813">Transport</keyword>
<evidence type="ECO:0000256" key="2">
    <source>
        <dbReference type="ARBA" id="ARBA00006375"/>
    </source>
</evidence>
<dbReference type="PRINTS" id="PR00926">
    <property type="entry name" value="MITOCARRIER"/>
</dbReference>
<organism evidence="19 20">
    <name type="scientific">Rotaria sordida</name>
    <dbReference type="NCBI Taxonomy" id="392033"/>
    <lineage>
        <taxon>Eukaryota</taxon>
        <taxon>Metazoa</taxon>
        <taxon>Spiralia</taxon>
        <taxon>Gnathifera</taxon>
        <taxon>Rotifera</taxon>
        <taxon>Eurotatoria</taxon>
        <taxon>Bdelloidea</taxon>
        <taxon>Philodinida</taxon>
        <taxon>Philodinidae</taxon>
        <taxon>Rotaria</taxon>
    </lineage>
</organism>
<dbReference type="InterPro" id="IPR018108">
    <property type="entry name" value="MCP_transmembrane"/>
</dbReference>
<dbReference type="GO" id="GO:0005509">
    <property type="term" value="F:calcium ion binding"/>
    <property type="evidence" value="ECO:0007669"/>
    <property type="project" value="InterPro"/>
</dbReference>
<dbReference type="PANTHER" id="PTHR24089">
    <property type="entry name" value="SOLUTE CARRIER FAMILY 25"/>
    <property type="match status" value="1"/>
</dbReference>
<evidence type="ECO:0000256" key="15">
    <source>
        <dbReference type="ARBA" id="ARBA00035246"/>
    </source>
</evidence>
<dbReference type="Pfam" id="PF00347">
    <property type="entry name" value="Ribosomal_L6"/>
    <property type="match status" value="2"/>
</dbReference>
<dbReference type="CDD" id="cd00051">
    <property type="entry name" value="EFh"/>
    <property type="match status" value="1"/>
</dbReference>
<dbReference type="GO" id="GO:0005743">
    <property type="term" value="C:mitochondrial inner membrane"/>
    <property type="evidence" value="ECO:0007669"/>
    <property type="project" value="UniProtKB-SubCell"/>
</dbReference>
<feature type="repeat" description="Solcar" evidence="17">
    <location>
        <begin position="461"/>
        <end position="546"/>
    </location>
</feature>
<feature type="domain" description="EF-hand" evidence="18">
    <location>
        <begin position="181"/>
        <end position="216"/>
    </location>
</feature>
<dbReference type="SUPFAM" id="SSF56053">
    <property type="entry name" value="Ribosomal protein L6"/>
    <property type="match status" value="2"/>
</dbReference>
<evidence type="ECO:0000256" key="3">
    <source>
        <dbReference type="ARBA" id="ARBA00009356"/>
    </source>
</evidence>
<evidence type="ECO:0000256" key="9">
    <source>
        <dbReference type="ARBA" id="ARBA00022837"/>
    </source>
</evidence>
<evidence type="ECO:0000256" key="5">
    <source>
        <dbReference type="ARBA" id="ARBA00022692"/>
    </source>
</evidence>
<reference evidence="19" key="1">
    <citation type="submission" date="2021-02" db="EMBL/GenBank/DDBJ databases">
        <authorList>
            <person name="Nowell W R."/>
        </authorList>
    </citation>
    <scope>NUCLEOTIDE SEQUENCE</scope>
</reference>
<evidence type="ECO:0000256" key="12">
    <source>
        <dbReference type="ARBA" id="ARBA00023128"/>
    </source>
</evidence>
<name>A0A818QHR0_9BILA</name>
<evidence type="ECO:0000313" key="20">
    <source>
        <dbReference type="Proteomes" id="UP000663823"/>
    </source>
</evidence>
<dbReference type="SUPFAM" id="SSF103506">
    <property type="entry name" value="Mitochondrial carrier"/>
    <property type="match status" value="1"/>
</dbReference>
<evidence type="ECO:0000256" key="6">
    <source>
        <dbReference type="ARBA" id="ARBA00022723"/>
    </source>
</evidence>
<keyword evidence="11" id="KW-1133">Transmembrane helix</keyword>
<keyword evidence="7" id="KW-0677">Repeat</keyword>
<dbReference type="InterPro" id="IPR020040">
    <property type="entry name" value="Ribosomal_uL6_a/b-dom"/>
</dbReference>
<evidence type="ECO:0000256" key="14">
    <source>
        <dbReference type="ARBA" id="ARBA00023274"/>
    </source>
</evidence>
<keyword evidence="6" id="KW-0479">Metal-binding</keyword>
<keyword evidence="9" id="KW-0106">Calcium</keyword>
<dbReference type="Pfam" id="PF13405">
    <property type="entry name" value="EF-hand_6"/>
    <property type="match status" value="1"/>
</dbReference>
<keyword evidence="12" id="KW-0496">Mitochondrion</keyword>
<evidence type="ECO:0000256" key="17">
    <source>
        <dbReference type="PROSITE-ProRule" id="PRU00282"/>
    </source>
</evidence>
<keyword evidence="14" id="KW-0687">Ribonucleoprotein</keyword>
<evidence type="ECO:0000259" key="18">
    <source>
        <dbReference type="PROSITE" id="PS50222"/>
    </source>
</evidence>
<dbReference type="SMART" id="SM00054">
    <property type="entry name" value="EFh"/>
    <property type="match status" value="2"/>
</dbReference>
<evidence type="ECO:0000256" key="8">
    <source>
        <dbReference type="ARBA" id="ARBA00022792"/>
    </source>
</evidence>
<dbReference type="Pfam" id="PF00153">
    <property type="entry name" value="Mito_carr"/>
    <property type="match status" value="3"/>
</dbReference>
<dbReference type="InterPro" id="IPR011992">
    <property type="entry name" value="EF-hand-dom_pair"/>
</dbReference>
<dbReference type="GO" id="GO:0003735">
    <property type="term" value="F:structural constituent of ribosome"/>
    <property type="evidence" value="ECO:0007669"/>
    <property type="project" value="InterPro"/>
</dbReference>
<evidence type="ECO:0000256" key="1">
    <source>
        <dbReference type="ARBA" id="ARBA00004448"/>
    </source>
</evidence>
<evidence type="ECO:0000256" key="10">
    <source>
        <dbReference type="ARBA" id="ARBA00022980"/>
    </source>
</evidence>
<dbReference type="GO" id="GO:1990904">
    <property type="term" value="C:ribonucleoprotein complex"/>
    <property type="evidence" value="ECO:0007669"/>
    <property type="project" value="UniProtKB-KW"/>
</dbReference>
<feature type="repeat" description="Solcar" evidence="17">
    <location>
        <begin position="363"/>
        <end position="448"/>
    </location>
</feature>
<dbReference type="InterPro" id="IPR002067">
    <property type="entry name" value="MCP"/>
</dbReference>
<dbReference type="Gene3D" id="1.10.238.10">
    <property type="entry name" value="EF-hand"/>
    <property type="match status" value="2"/>
</dbReference>
<keyword evidence="10" id="KW-0689">Ribosomal protein</keyword>
<dbReference type="GO" id="GO:0019843">
    <property type="term" value="F:rRNA binding"/>
    <property type="evidence" value="ECO:0007669"/>
    <property type="project" value="InterPro"/>
</dbReference>
<dbReference type="EMBL" id="CAJOAX010000685">
    <property type="protein sequence ID" value="CAF3635315.1"/>
    <property type="molecule type" value="Genomic_DNA"/>
</dbReference>
<evidence type="ECO:0000256" key="4">
    <source>
        <dbReference type="ARBA" id="ARBA00022448"/>
    </source>
</evidence>
<evidence type="ECO:0000313" key="19">
    <source>
        <dbReference type="EMBL" id="CAF3635315.1"/>
    </source>
</evidence>
<dbReference type="FunFam" id="3.90.930.12:FF:000004">
    <property type="entry name" value="60S ribosomal protein L9"/>
    <property type="match status" value="1"/>
</dbReference>
<keyword evidence="13 17" id="KW-0472">Membrane</keyword>
<dbReference type="FunFam" id="1.50.40.10:FF:000016">
    <property type="entry name" value="Solute carrier family 25 member 23"/>
    <property type="match status" value="1"/>
</dbReference>
<dbReference type="GO" id="GO:0006412">
    <property type="term" value="P:translation"/>
    <property type="evidence" value="ECO:0007669"/>
    <property type="project" value="InterPro"/>
</dbReference>
<comment type="caution">
    <text evidence="19">The sequence shown here is derived from an EMBL/GenBank/DDBJ whole genome shotgun (WGS) entry which is preliminary data.</text>
</comment>
<dbReference type="GO" id="GO:0005840">
    <property type="term" value="C:ribosome"/>
    <property type="evidence" value="ECO:0007669"/>
    <property type="project" value="UniProtKB-KW"/>
</dbReference>
<keyword evidence="8" id="KW-0999">Mitochondrion inner membrane</keyword>
<dbReference type="InterPro" id="IPR023395">
    <property type="entry name" value="MCP_dom_sf"/>
</dbReference>
<comment type="similarity">
    <text evidence="2">Belongs to the mitochondrial carrier (TC 2.A.29) family.</text>
</comment>
<gene>
    <name evidence="19" type="ORF">OTI717_LOCUS8524</name>
</gene>
<dbReference type="PROSITE" id="PS50222">
    <property type="entry name" value="EF_HAND_2"/>
    <property type="match status" value="2"/>
</dbReference>
<dbReference type="GO" id="GO:0055085">
    <property type="term" value="P:transmembrane transport"/>
    <property type="evidence" value="ECO:0007669"/>
    <property type="project" value="InterPro"/>
</dbReference>
<dbReference type="InterPro" id="IPR002048">
    <property type="entry name" value="EF_hand_dom"/>
</dbReference>
<dbReference type="InterPro" id="IPR018247">
    <property type="entry name" value="EF_Hand_1_Ca_BS"/>
</dbReference>
<dbReference type="PROSITE" id="PS00018">
    <property type="entry name" value="EF_HAND_1"/>
    <property type="match status" value="1"/>
</dbReference>
<comment type="subcellular location">
    <subcellularLocation>
        <location evidence="1">Mitochondrion inner membrane</location>
        <topology evidence="1">Multi-pass membrane protein</topology>
    </subcellularLocation>
</comment>
<dbReference type="SUPFAM" id="SSF47473">
    <property type="entry name" value="EF-hand"/>
    <property type="match status" value="1"/>
</dbReference>
<dbReference type="AlphaFoldDB" id="A0A818QHR0"/>
<sequence length="657" mass="74815">MRPIKAREQLAIPDDVKVSVKSRVVQVDGKRGRLVRSFRHARVDISMPKKKLLVVEKWFGTNKENAVVRTICSHINNMIKGVTKGYCYKMRSVYAHFPINTVVTDNGQSVEIRNFLGEKFVRRVKMQPGVKVSASTKQKDELILEGNDVELVSRSAALIQMSTAVKNKDIQDANIHHQLNESHLSYRELFRHLDKDQDGRIEVDELIELLEKVGVETSEKKRWAIVRRIMDQAGESPTSSSLSFKQFANYVLEQEKKLCLVFRKLDASHQGKFDAKDLVYYFQKLGIKLDLGEANRLVGKMDQKNSLEISYDEWRSFFMVNPAILESVTGDPHEMLRYWRGAEHLDLVEASYVAPEDGETEGKQWWKHFAAGGCAGAVSRTATAPFDRLKIIMQYLGSRQRMSVINGYRYLINEGGFRSLWRGNGVNVVKVIPETALRFAFFEEIKKVVKKIQNKDLTAETTIGERFISGAAAGFLSQTAVYPLDVLKVRLCLRRTGEFSNWADAIKRIYRFEGPQAFWRGYVLNQIGIVPYAGFDLACYESLKRLYITTHNNCEPPIYIVLGCGAISSFTGQMVTYPISLLRIRRQGQIVPLPHMDQSKAHPLLPVPTVIKEIWHNEGLVGFYRGLILNMLKVVPAVSISYLVYETVLKALPNEKK</sequence>
<comment type="similarity">
    <text evidence="3">Belongs to the universal ribosomal protein uL6 family.</text>
</comment>
<dbReference type="PROSITE" id="PS50920">
    <property type="entry name" value="SOLCAR"/>
    <property type="match status" value="3"/>
</dbReference>